<proteinExistence type="predicted"/>
<evidence type="ECO:0000313" key="2">
    <source>
        <dbReference type="EMBL" id="KKM68510.1"/>
    </source>
</evidence>
<organism evidence="2">
    <name type="scientific">marine sediment metagenome</name>
    <dbReference type="NCBI Taxonomy" id="412755"/>
    <lineage>
        <taxon>unclassified sequences</taxon>
        <taxon>metagenomes</taxon>
        <taxon>ecological metagenomes</taxon>
    </lineage>
</organism>
<name>A0A0F9LVX2_9ZZZZ</name>
<sequence length="65" mass="7408">MNKRILAYLCLMGTSVALLWHFSNIWIYGSHYIGEPSRIVLSLETVLLVGIFGFGVFMIIKDMEV</sequence>
<keyword evidence="1" id="KW-1133">Transmembrane helix</keyword>
<protein>
    <submittedName>
        <fullName evidence="2">Uncharacterized protein</fullName>
    </submittedName>
</protein>
<keyword evidence="1" id="KW-0472">Membrane</keyword>
<feature type="transmembrane region" description="Helical" evidence="1">
    <location>
        <begin position="5"/>
        <end position="27"/>
    </location>
</feature>
<dbReference type="AlphaFoldDB" id="A0A0F9LVX2"/>
<accession>A0A0F9LVX2</accession>
<evidence type="ECO:0000256" key="1">
    <source>
        <dbReference type="SAM" id="Phobius"/>
    </source>
</evidence>
<dbReference type="EMBL" id="LAZR01010155">
    <property type="protein sequence ID" value="KKM68510.1"/>
    <property type="molecule type" value="Genomic_DNA"/>
</dbReference>
<reference evidence="2" key="1">
    <citation type="journal article" date="2015" name="Nature">
        <title>Complex archaea that bridge the gap between prokaryotes and eukaryotes.</title>
        <authorList>
            <person name="Spang A."/>
            <person name="Saw J.H."/>
            <person name="Jorgensen S.L."/>
            <person name="Zaremba-Niedzwiedzka K."/>
            <person name="Martijn J."/>
            <person name="Lind A.E."/>
            <person name="van Eijk R."/>
            <person name="Schleper C."/>
            <person name="Guy L."/>
            <person name="Ettema T.J."/>
        </authorList>
    </citation>
    <scope>NUCLEOTIDE SEQUENCE</scope>
</reference>
<feature type="transmembrane region" description="Helical" evidence="1">
    <location>
        <begin position="39"/>
        <end position="60"/>
    </location>
</feature>
<keyword evidence="1" id="KW-0812">Transmembrane</keyword>
<comment type="caution">
    <text evidence="2">The sequence shown here is derived from an EMBL/GenBank/DDBJ whole genome shotgun (WGS) entry which is preliminary data.</text>
</comment>
<gene>
    <name evidence="2" type="ORF">LCGC14_1460140</name>
</gene>